<dbReference type="OrthoDB" id="9805386at2"/>
<feature type="transmembrane region" description="Helical" evidence="1">
    <location>
        <begin position="202"/>
        <end position="222"/>
    </location>
</feature>
<gene>
    <name evidence="2" type="ORF">SAMN05421881_100211</name>
</gene>
<name>A0A1H3C155_9PROT</name>
<keyword evidence="1" id="KW-0812">Transmembrane</keyword>
<dbReference type="Pfam" id="PF04298">
    <property type="entry name" value="Zn_peptidase_2"/>
    <property type="match status" value="1"/>
</dbReference>
<accession>A0A1H3C155</accession>
<evidence type="ECO:0000313" key="3">
    <source>
        <dbReference type="Proteomes" id="UP000198640"/>
    </source>
</evidence>
<evidence type="ECO:0008006" key="4">
    <source>
        <dbReference type="Google" id="ProtNLM"/>
    </source>
</evidence>
<protein>
    <recommendedName>
        <fullName evidence="4">Zinc metallopeptidase</fullName>
    </recommendedName>
</protein>
<reference evidence="2 3" key="1">
    <citation type="submission" date="2016-10" db="EMBL/GenBank/DDBJ databases">
        <authorList>
            <person name="de Groot N.N."/>
        </authorList>
    </citation>
    <scope>NUCLEOTIDE SEQUENCE [LARGE SCALE GENOMIC DNA]</scope>
    <source>
        <strain evidence="2 3">Nm1</strain>
    </source>
</reference>
<dbReference type="EMBL" id="FNOY01000002">
    <property type="protein sequence ID" value="SDX47364.1"/>
    <property type="molecule type" value="Genomic_DNA"/>
</dbReference>
<evidence type="ECO:0000313" key="2">
    <source>
        <dbReference type="EMBL" id="SDX47364.1"/>
    </source>
</evidence>
<proteinExistence type="predicted"/>
<keyword evidence="3" id="KW-1185">Reference proteome</keyword>
<keyword evidence="1" id="KW-1133">Transmembrane helix</keyword>
<dbReference type="RefSeq" id="WP_090411051.1">
    <property type="nucleotide sequence ID" value="NZ_FNOY01000002.1"/>
</dbReference>
<sequence length="227" mass="25135">MFYLILIVLLLGLIAGPSYWVKRTMAKYSHPDDRYPYTGAELARSLLDEAALQAVRVEVTELGDHYDPIEKAVRLTPDKYHGRSLTAITVAAHEVGHAIQDRDGYPPLALRTRLVQWAAPAEKLGASILMLAPVILMATRAPVASLLFMAGGLLTLGTSTLAHLLTLPMELNASFARALPLLEQKRYLIRGDMPHARRLLTAAAWTYVSASLMTLLNVARWLTILRR</sequence>
<dbReference type="InterPro" id="IPR007395">
    <property type="entry name" value="Zn_peptidase_2"/>
</dbReference>
<dbReference type="AlphaFoldDB" id="A0A1H3C155"/>
<dbReference type="Proteomes" id="UP000198640">
    <property type="component" value="Unassembled WGS sequence"/>
</dbReference>
<organism evidence="2 3">
    <name type="scientific">Nitrosomonas halophila</name>
    <dbReference type="NCBI Taxonomy" id="44576"/>
    <lineage>
        <taxon>Bacteria</taxon>
        <taxon>Pseudomonadati</taxon>
        <taxon>Pseudomonadota</taxon>
        <taxon>Betaproteobacteria</taxon>
        <taxon>Nitrosomonadales</taxon>
        <taxon>Nitrosomonadaceae</taxon>
        <taxon>Nitrosomonas</taxon>
    </lineage>
</organism>
<evidence type="ECO:0000256" key="1">
    <source>
        <dbReference type="SAM" id="Phobius"/>
    </source>
</evidence>
<dbReference type="PANTHER" id="PTHR36434:SF1">
    <property type="entry name" value="MEMBRANE PROTEASE YUGP-RELATED"/>
    <property type="match status" value="1"/>
</dbReference>
<keyword evidence="1" id="KW-0472">Membrane</keyword>
<dbReference type="PANTHER" id="PTHR36434">
    <property type="entry name" value="MEMBRANE PROTEASE YUGP-RELATED"/>
    <property type="match status" value="1"/>
</dbReference>
<feature type="transmembrane region" description="Helical" evidence="1">
    <location>
        <begin position="143"/>
        <end position="165"/>
    </location>
</feature>